<feature type="binding site" evidence="7">
    <location>
        <position position="297"/>
    </location>
    <ligand>
        <name>Zn(2+)</name>
        <dbReference type="ChEBI" id="CHEBI:29105"/>
    </ligand>
</feature>
<sequence length="316" mass="34484">MMENGSIRQLLHNRHVAIVDGAMATELEKHGVDTSGELWSAAALLHQRQAIYDVHMSYLEAGADFATTNTYHANPEAFANIGLSESESRTLIAQAVQEAKRACTDWSQRHPSRRTPLVAGSVGPYGAFLADGSEYTGDYALSGQQYRDFHRVRMQVMAESGVDLFAFETMPNIGEVKALTGLLRDEFPNMTAWLSFSLSENGDMADGTDLAEAVSYIQNVPQIEVVGVNCVPMDRVLPAIRAIRQVTDKPIIVYPNNGDIYDPKTKTWSPNPTGSEPAFAHLVPQWIDAGARLIGGCCRTTPDDIRTIAQAASANV</sequence>
<evidence type="ECO:0000313" key="12">
    <source>
        <dbReference type="Proteomes" id="UP000464884"/>
    </source>
</evidence>
<dbReference type="Pfam" id="PF02574">
    <property type="entry name" value="S-methyl_trans"/>
    <property type="match status" value="1"/>
</dbReference>
<dbReference type="Proteomes" id="UP000285262">
    <property type="component" value="Unassembled WGS sequence"/>
</dbReference>
<evidence type="ECO:0000256" key="6">
    <source>
        <dbReference type="PIRSR" id="PIRSR037505-2"/>
    </source>
</evidence>
<evidence type="ECO:0000313" key="10">
    <source>
        <dbReference type="EMBL" id="RHK25786.1"/>
    </source>
</evidence>
<protein>
    <recommendedName>
        <fullName evidence="5">S-methylmethionine:homocysteine methyltransferase</fullName>
    </recommendedName>
</protein>
<dbReference type="GO" id="GO:0032259">
    <property type="term" value="P:methylation"/>
    <property type="evidence" value="ECO:0007669"/>
    <property type="project" value="UniProtKB-KW"/>
</dbReference>
<name>A0A0B5BLI0_BIFAD</name>
<reference evidence="9 12" key="2">
    <citation type="submission" date="2019-12" db="EMBL/GenBank/DDBJ databases">
        <title>Draft Genome Sequence of Bifidobacterium adolescentis ZJ2.</title>
        <authorList>
            <person name="Jin Z."/>
        </authorList>
    </citation>
    <scope>NUCLEOTIDE SEQUENCE [LARGE SCALE GENOMIC DNA]</scope>
    <source>
        <strain evidence="9 12">ZJ2</strain>
    </source>
</reference>
<comment type="cofactor">
    <cofactor evidence="6">
        <name>Zn(2+)</name>
        <dbReference type="ChEBI" id="CHEBI:29105"/>
    </cofactor>
    <text evidence="6">Binds 1 zinc ion per subunit.</text>
</comment>
<dbReference type="PANTHER" id="PTHR46015:SF1">
    <property type="entry name" value="HOMOCYSTEINE S-METHYLTRANSFERASE-LIKE ISOFORM 1"/>
    <property type="match status" value="1"/>
</dbReference>
<evidence type="ECO:0000256" key="2">
    <source>
        <dbReference type="ARBA" id="ARBA00022679"/>
    </source>
</evidence>
<dbReference type="PANTHER" id="PTHR46015">
    <property type="entry name" value="ZGC:172121"/>
    <property type="match status" value="1"/>
</dbReference>
<dbReference type="InterPro" id="IPR036589">
    <property type="entry name" value="HCY_dom_sf"/>
</dbReference>
<evidence type="ECO:0000259" key="8">
    <source>
        <dbReference type="PROSITE" id="PS50970"/>
    </source>
</evidence>
<dbReference type="InterPro" id="IPR003726">
    <property type="entry name" value="HCY_dom"/>
</dbReference>
<dbReference type="InterPro" id="IPR017226">
    <property type="entry name" value="BHMT-like"/>
</dbReference>
<dbReference type="KEGG" id="bado:BBMN23_1127"/>
<dbReference type="SUPFAM" id="SSF82282">
    <property type="entry name" value="Homocysteine S-methyltransferase"/>
    <property type="match status" value="1"/>
</dbReference>
<keyword evidence="2 7" id="KW-0808">Transferase</keyword>
<dbReference type="Gene3D" id="3.20.20.330">
    <property type="entry name" value="Homocysteine-binding-like domain"/>
    <property type="match status" value="1"/>
</dbReference>
<proteinExistence type="predicted"/>
<evidence type="ECO:0000256" key="4">
    <source>
        <dbReference type="ARBA" id="ARBA00022833"/>
    </source>
</evidence>
<dbReference type="GO" id="GO:0008898">
    <property type="term" value="F:S-adenosylmethionine-homocysteine S-methyltransferase activity"/>
    <property type="evidence" value="ECO:0007669"/>
    <property type="project" value="TreeGrafter"/>
</dbReference>
<keyword evidence="3 6" id="KW-0479">Metal-binding</keyword>
<accession>A0A0B5BLI0</accession>
<dbReference type="NCBIfam" id="NF007020">
    <property type="entry name" value="PRK09485.1"/>
    <property type="match status" value="1"/>
</dbReference>
<evidence type="ECO:0000313" key="9">
    <source>
        <dbReference type="EMBL" id="QHB62999.1"/>
    </source>
</evidence>
<dbReference type="EMBL" id="CP047129">
    <property type="protein sequence ID" value="QHB62999.1"/>
    <property type="molecule type" value="Genomic_DNA"/>
</dbReference>
<keyword evidence="1 7" id="KW-0489">Methyltransferase</keyword>
<dbReference type="FunFam" id="3.20.20.330:FF:000002">
    <property type="entry name" value="Homocysteine S-methyltransferase"/>
    <property type="match status" value="1"/>
</dbReference>
<gene>
    <name evidence="9" type="primary">mmuM</name>
    <name evidence="10" type="ORF">DW072_05875</name>
    <name evidence="9" type="ORF">F3K97_06880</name>
</gene>
<feature type="binding site" evidence="6 7">
    <location>
        <position position="230"/>
    </location>
    <ligand>
        <name>Zn(2+)</name>
        <dbReference type="ChEBI" id="CHEBI:29105"/>
    </ligand>
</feature>
<dbReference type="GO" id="GO:0008270">
    <property type="term" value="F:zinc ion binding"/>
    <property type="evidence" value="ECO:0007669"/>
    <property type="project" value="InterPro"/>
</dbReference>
<dbReference type="RefSeq" id="WP_039775327.1">
    <property type="nucleotide sequence ID" value="NZ_JADNOQ010000001.1"/>
</dbReference>
<evidence type="ECO:0000256" key="1">
    <source>
        <dbReference type="ARBA" id="ARBA00022603"/>
    </source>
</evidence>
<dbReference type="AlphaFoldDB" id="A0A0B5BLI0"/>
<dbReference type="EMBL" id="QRNG01000008">
    <property type="protein sequence ID" value="RHK25786.1"/>
    <property type="molecule type" value="Genomic_DNA"/>
</dbReference>
<dbReference type="InterPro" id="IPR051486">
    <property type="entry name" value="Hcy_S-methyltransferase"/>
</dbReference>
<dbReference type="Proteomes" id="UP000464884">
    <property type="component" value="Chromosome"/>
</dbReference>
<evidence type="ECO:0000256" key="7">
    <source>
        <dbReference type="PROSITE-ProRule" id="PRU00333"/>
    </source>
</evidence>
<dbReference type="GO" id="GO:0033528">
    <property type="term" value="P:S-methylmethionine cycle"/>
    <property type="evidence" value="ECO:0007669"/>
    <property type="project" value="TreeGrafter"/>
</dbReference>
<keyword evidence="4 6" id="KW-0862">Zinc</keyword>
<organism evidence="10 11">
    <name type="scientific">Bifidobacterium adolescentis</name>
    <dbReference type="NCBI Taxonomy" id="1680"/>
    <lineage>
        <taxon>Bacteria</taxon>
        <taxon>Bacillati</taxon>
        <taxon>Actinomycetota</taxon>
        <taxon>Actinomycetes</taxon>
        <taxon>Bifidobacteriales</taxon>
        <taxon>Bifidobacteriaceae</taxon>
        <taxon>Bifidobacterium</taxon>
    </lineage>
</organism>
<dbReference type="PIRSF" id="PIRSF037505">
    <property type="entry name" value="Betaine_HMT"/>
    <property type="match status" value="1"/>
</dbReference>
<feature type="domain" description="Hcy-binding" evidence="8">
    <location>
        <begin position="5"/>
        <end position="312"/>
    </location>
</feature>
<evidence type="ECO:0000256" key="3">
    <source>
        <dbReference type="ARBA" id="ARBA00022723"/>
    </source>
</evidence>
<feature type="binding site" evidence="7">
    <location>
        <position position="298"/>
    </location>
    <ligand>
        <name>Zn(2+)</name>
        <dbReference type="ChEBI" id="CHEBI:29105"/>
    </ligand>
</feature>
<evidence type="ECO:0000256" key="5">
    <source>
        <dbReference type="ARBA" id="ARBA00076752"/>
    </source>
</evidence>
<dbReference type="PROSITE" id="PS50970">
    <property type="entry name" value="HCY"/>
    <property type="match status" value="1"/>
</dbReference>
<dbReference type="GO" id="GO:0009086">
    <property type="term" value="P:methionine biosynthetic process"/>
    <property type="evidence" value="ECO:0007669"/>
    <property type="project" value="InterPro"/>
</dbReference>
<evidence type="ECO:0000313" key="11">
    <source>
        <dbReference type="Proteomes" id="UP000285262"/>
    </source>
</evidence>
<reference evidence="10 11" key="1">
    <citation type="submission" date="2018-08" db="EMBL/GenBank/DDBJ databases">
        <title>A genome reference for cultivated species of the human gut microbiota.</title>
        <authorList>
            <person name="Zou Y."/>
            <person name="Xue W."/>
            <person name="Luo G."/>
        </authorList>
    </citation>
    <scope>NUCLEOTIDE SEQUENCE [LARGE SCALE GENOMIC DNA]</scope>
    <source>
        <strain evidence="10 11">AF45-19</strain>
    </source>
</reference>